<dbReference type="InterPro" id="IPR001374">
    <property type="entry name" value="R3H_dom"/>
</dbReference>
<feature type="region of interest" description="Disordered" evidence="1">
    <location>
        <begin position="119"/>
        <end position="173"/>
    </location>
</feature>
<dbReference type="RefSeq" id="XP_013782782.1">
    <property type="nucleotide sequence ID" value="XM_013927328.2"/>
</dbReference>
<feature type="compositionally biased region" description="Basic and acidic residues" evidence="1">
    <location>
        <begin position="163"/>
        <end position="173"/>
    </location>
</feature>
<dbReference type="InterPro" id="IPR036867">
    <property type="entry name" value="R3H_dom_sf"/>
</dbReference>
<dbReference type="GeneID" id="106467019"/>
<proteinExistence type="predicted"/>
<evidence type="ECO:0000256" key="1">
    <source>
        <dbReference type="SAM" id="MobiDB-lite"/>
    </source>
</evidence>
<dbReference type="CDD" id="cd02636">
    <property type="entry name" value="R3H_sperm-antigen"/>
    <property type="match status" value="1"/>
</dbReference>
<dbReference type="PANTHER" id="PTHR13498:SF3">
    <property type="entry name" value="SPERM-ASSOCIATED ANTIGEN 7"/>
    <property type="match status" value="1"/>
</dbReference>
<dbReference type="SMART" id="SM00393">
    <property type="entry name" value="R3H"/>
    <property type="match status" value="1"/>
</dbReference>
<dbReference type="InterPro" id="IPR034068">
    <property type="entry name" value="R3H_sperm-antigen"/>
</dbReference>
<evidence type="ECO:0000313" key="3">
    <source>
        <dbReference type="Proteomes" id="UP000694941"/>
    </source>
</evidence>
<dbReference type="InterPro" id="IPR017330">
    <property type="entry name" value="SPAG7"/>
</dbReference>
<feature type="compositionally biased region" description="Basic and acidic residues" evidence="1">
    <location>
        <begin position="119"/>
        <end position="154"/>
    </location>
</feature>
<dbReference type="Proteomes" id="UP000694941">
    <property type="component" value="Unplaced"/>
</dbReference>
<feature type="domain" description="R3H" evidence="2">
    <location>
        <begin position="45"/>
        <end position="108"/>
    </location>
</feature>
<accession>A0ABM1BIQ0</accession>
<dbReference type="Gene3D" id="3.30.1370.50">
    <property type="entry name" value="R3H-like domain"/>
    <property type="match status" value="1"/>
</dbReference>
<evidence type="ECO:0000259" key="2">
    <source>
        <dbReference type="PROSITE" id="PS51061"/>
    </source>
</evidence>
<dbReference type="PIRSF" id="PIRSF037943">
    <property type="entry name" value="Sperm-assoc_antigen_PAG7"/>
    <property type="match status" value="1"/>
</dbReference>
<name>A0ABM1BIQ0_LIMPO</name>
<feature type="region of interest" description="Disordered" evidence="1">
    <location>
        <begin position="209"/>
        <end position="229"/>
    </location>
</feature>
<protein>
    <submittedName>
        <fullName evidence="4">Sperm-associated antigen 7 homolog</fullName>
    </submittedName>
</protein>
<feature type="compositionally biased region" description="Polar residues" evidence="1">
    <location>
        <begin position="219"/>
        <end position="229"/>
    </location>
</feature>
<dbReference type="PROSITE" id="PS51061">
    <property type="entry name" value="R3H"/>
    <property type="match status" value="1"/>
</dbReference>
<dbReference type="PANTHER" id="PTHR13498">
    <property type="entry name" value="SPERM ASSOCIATED ANTIGEN 7"/>
    <property type="match status" value="1"/>
</dbReference>
<evidence type="ECO:0000313" key="4">
    <source>
        <dbReference type="RefSeq" id="XP_013782782.1"/>
    </source>
</evidence>
<gene>
    <name evidence="4" type="primary">LOC106467019</name>
</gene>
<organism evidence="3 4">
    <name type="scientific">Limulus polyphemus</name>
    <name type="common">Atlantic horseshoe crab</name>
    <dbReference type="NCBI Taxonomy" id="6850"/>
    <lineage>
        <taxon>Eukaryota</taxon>
        <taxon>Metazoa</taxon>
        <taxon>Ecdysozoa</taxon>
        <taxon>Arthropoda</taxon>
        <taxon>Chelicerata</taxon>
        <taxon>Merostomata</taxon>
        <taxon>Xiphosura</taxon>
        <taxon>Limulidae</taxon>
        <taxon>Limulus</taxon>
    </lineage>
</organism>
<keyword evidence="3" id="KW-1185">Reference proteome</keyword>
<dbReference type="Pfam" id="PF01424">
    <property type="entry name" value="R3H"/>
    <property type="match status" value="1"/>
</dbReference>
<sequence length="229" mass="26464">MADLLGSILSSMDKPPAVNDTQKKLIKKQKEQYEKHQAAEKAKLAKFRKDIEEKINKFLQDPSQHKHKFSSMSKVLRSVIHDAADIAGLTAFSFGEEEVDRYVMLFKKEFAPSEDELQAYRRGEDWNPEKAKEVAKQKERAKKEAEEDEKRSKEQAVYSRYQKRNEKRLGKEAAKDAEKIIFTNRQFGFVPSENKRDQRSIEQTLADLKARKKLKVEHNGQSDSSSTGN</sequence>
<dbReference type="SUPFAM" id="SSF82708">
    <property type="entry name" value="R3H domain"/>
    <property type="match status" value="1"/>
</dbReference>
<reference evidence="4" key="1">
    <citation type="submission" date="2025-08" db="UniProtKB">
        <authorList>
            <consortium name="RefSeq"/>
        </authorList>
    </citation>
    <scope>IDENTIFICATION</scope>
    <source>
        <tissue evidence="4">Muscle</tissue>
    </source>
</reference>